<dbReference type="GO" id="GO:0015344">
    <property type="term" value="F:siderophore uptake transmembrane transporter activity"/>
    <property type="evidence" value="ECO:0007669"/>
    <property type="project" value="TreeGrafter"/>
</dbReference>
<proteinExistence type="inferred from homology"/>
<accession>A0A6P1QY97</accession>
<evidence type="ECO:0000313" key="15">
    <source>
        <dbReference type="Proteomes" id="UP000464318"/>
    </source>
</evidence>
<evidence type="ECO:0000256" key="8">
    <source>
        <dbReference type="ARBA" id="ARBA00023170"/>
    </source>
</evidence>
<evidence type="ECO:0000259" key="13">
    <source>
        <dbReference type="Pfam" id="PF07715"/>
    </source>
</evidence>
<evidence type="ECO:0000256" key="2">
    <source>
        <dbReference type="ARBA" id="ARBA00022448"/>
    </source>
</evidence>
<evidence type="ECO:0000256" key="4">
    <source>
        <dbReference type="ARBA" id="ARBA00022692"/>
    </source>
</evidence>
<dbReference type="PANTHER" id="PTHR30069">
    <property type="entry name" value="TONB-DEPENDENT OUTER MEMBRANE RECEPTOR"/>
    <property type="match status" value="1"/>
</dbReference>
<evidence type="ECO:0000256" key="7">
    <source>
        <dbReference type="ARBA" id="ARBA00023136"/>
    </source>
</evidence>
<feature type="domain" description="TonB-dependent receptor-like beta-barrel" evidence="12">
    <location>
        <begin position="223"/>
        <end position="644"/>
    </location>
</feature>
<dbReference type="AlphaFoldDB" id="A0A6P1QY97"/>
<dbReference type="PANTHER" id="PTHR30069:SF29">
    <property type="entry name" value="HEMOGLOBIN AND HEMOGLOBIN-HAPTOGLOBIN-BINDING PROTEIN 1-RELATED"/>
    <property type="match status" value="1"/>
</dbReference>
<organism evidence="14 15">
    <name type="scientific">Bergeyella cardium</name>
    <dbReference type="NCBI Taxonomy" id="1585976"/>
    <lineage>
        <taxon>Bacteria</taxon>
        <taxon>Pseudomonadati</taxon>
        <taxon>Bacteroidota</taxon>
        <taxon>Flavobacteriia</taxon>
        <taxon>Flavobacteriales</taxon>
        <taxon>Weeksellaceae</taxon>
        <taxon>Bergeyella</taxon>
    </lineage>
</organism>
<dbReference type="GO" id="GO:0044718">
    <property type="term" value="P:siderophore transmembrane transport"/>
    <property type="evidence" value="ECO:0007669"/>
    <property type="project" value="TreeGrafter"/>
</dbReference>
<reference evidence="14 15" key="1">
    <citation type="submission" date="2018-04" db="EMBL/GenBank/DDBJ databases">
        <title>Characteristic and Complete Genome Sequencing of A Novel Member of Infective Endocarditis Causative Bacteria: Bergeyella cardium QL-PH.</title>
        <authorList>
            <person name="Pan H."/>
            <person name="Sun E."/>
            <person name="Zhang Y."/>
        </authorList>
    </citation>
    <scope>NUCLEOTIDE SEQUENCE [LARGE SCALE GENOMIC DNA]</scope>
    <source>
        <strain evidence="14 15">HPQL</strain>
    </source>
</reference>
<dbReference type="InterPro" id="IPR036942">
    <property type="entry name" value="Beta-barrel_TonB_sf"/>
</dbReference>
<dbReference type="GO" id="GO:0009279">
    <property type="term" value="C:cell outer membrane"/>
    <property type="evidence" value="ECO:0007669"/>
    <property type="project" value="UniProtKB-SubCell"/>
</dbReference>
<evidence type="ECO:0000256" key="11">
    <source>
        <dbReference type="RuleBase" id="RU003357"/>
    </source>
</evidence>
<keyword evidence="9 10" id="KW-0998">Cell outer membrane</keyword>
<dbReference type="PROSITE" id="PS52016">
    <property type="entry name" value="TONB_DEPENDENT_REC_3"/>
    <property type="match status" value="1"/>
</dbReference>
<keyword evidence="8 14" id="KW-0675">Receptor</keyword>
<dbReference type="Pfam" id="PF07715">
    <property type="entry name" value="Plug"/>
    <property type="match status" value="1"/>
</dbReference>
<dbReference type="Gene3D" id="2.170.130.10">
    <property type="entry name" value="TonB-dependent receptor, plug domain"/>
    <property type="match status" value="1"/>
</dbReference>
<dbReference type="KEGG" id="bcad:DBX24_08260"/>
<dbReference type="InterPro" id="IPR037066">
    <property type="entry name" value="Plug_dom_sf"/>
</dbReference>
<evidence type="ECO:0000256" key="9">
    <source>
        <dbReference type="ARBA" id="ARBA00023237"/>
    </source>
</evidence>
<evidence type="ECO:0000313" key="14">
    <source>
        <dbReference type="EMBL" id="QHN65871.1"/>
    </source>
</evidence>
<evidence type="ECO:0000256" key="6">
    <source>
        <dbReference type="ARBA" id="ARBA00023077"/>
    </source>
</evidence>
<protein>
    <submittedName>
        <fullName evidence="14">TonB-dependent receptor</fullName>
    </submittedName>
</protein>
<keyword evidence="5" id="KW-0732">Signal</keyword>
<name>A0A6P1QY97_9FLAO</name>
<dbReference type="EMBL" id="CP029149">
    <property type="protein sequence ID" value="QHN65871.1"/>
    <property type="molecule type" value="Genomic_DNA"/>
</dbReference>
<comment type="subcellular location">
    <subcellularLocation>
        <location evidence="1 10">Cell outer membrane</location>
        <topology evidence="1 10">Multi-pass membrane protein</topology>
    </subcellularLocation>
</comment>
<comment type="similarity">
    <text evidence="10 11">Belongs to the TonB-dependent receptor family.</text>
</comment>
<dbReference type="OrthoDB" id="9762903at2"/>
<dbReference type="Proteomes" id="UP000464318">
    <property type="component" value="Chromosome"/>
</dbReference>
<dbReference type="Gene3D" id="2.40.170.20">
    <property type="entry name" value="TonB-dependent receptor, beta-barrel domain"/>
    <property type="match status" value="1"/>
</dbReference>
<keyword evidence="6 11" id="KW-0798">TonB box</keyword>
<dbReference type="InterPro" id="IPR039426">
    <property type="entry name" value="TonB-dep_rcpt-like"/>
</dbReference>
<dbReference type="SUPFAM" id="SSF56935">
    <property type="entry name" value="Porins"/>
    <property type="match status" value="1"/>
</dbReference>
<feature type="domain" description="TonB-dependent receptor plug" evidence="13">
    <location>
        <begin position="48"/>
        <end position="140"/>
    </location>
</feature>
<keyword evidence="2 10" id="KW-0813">Transport</keyword>
<keyword evidence="15" id="KW-1185">Reference proteome</keyword>
<evidence type="ECO:0000256" key="10">
    <source>
        <dbReference type="PROSITE-ProRule" id="PRU01360"/>
    </source>
</evidence>
<gene>
    <name evidence="14" type="ORF">DBX24_08260</name>
</gene>
<evidence type="ECO:0000259" key="12">
    <source>
        <dbReference type="Pfam" id="PF00593"/>
    </source>
</evidence>
<evidence type="ECO:0000256" key="1">
    <source>
        <dbReference type="ARBA" id="ARBA00004571"/>
    </source>
</evidence>
<keyword evidence="7 10" id="KW-0472">Membrane</keyword>
<evidence type="ECO:0000256" key="5">
    <source>
        <dbReference type="ARBA" id="ARBA00022729"/>
    </source>
</evidence>
<dbReference type="InterPro" id="IPR012910">
    <property type="entry name" value="Plug_dom"/>
</dbReference>
<evidence type="ECO:0000256" key="3">
    <source>
        <dbReference type="ARBA" id="ARBA00022452"/>
    </source>
</evidence>
<dbReference type="InterPro" id="IPR000531">
    <property type="entry name" value="Beta-barrel_TonB"/>
</dbReference>
<sequence length="670" mass="76893">MSFSTSFQCYILILFLLFGHYVSAQRGADSLQTIQTLELYKRNFKEVIPVQVLSGKELQRLNSHSVADALRYFSGVQIKDYGGIGGLKTINIRSLGSHHTGVFYDGIQLGNAQNGIVDLGRFSLDDVEEIALYNGQKSDIFQPAKDFGSSGSIYIQPKRPLFSNGRKTNLILRLKNSSISLFNPSFRLEQRLSAHTSASISGEFLESDGIYRFRYTKKKLDGSIAYDTLAKRYDSDIQSKRLETAIFTKLDRGSWEARAYAYQSNRGLPAPIVNGGFKERGQRLRDENYFLQTTLRKKLFPSIETQLKTKLAYDYTHYADTATTTKLHKIQNTYIQREAYLSSSNIYSINPSWDISLSADFQFNNLSADLPLFSFPTRYTELVAFATTYQKGGVKVLGSLLGTFVQEEVKRNAASPDKSEWSPSLFLSYQLKNQGVSFRAFYKKSFRMPTFNDLYYTIIGTSNLQPEYTHQYNLGLSFQKENEAKIVRQLQLKADVYFNKVENKIIAAPNGSMFRWMMKNLGYVEIIGTDIQLQTTLQMGNFNLRPLLNYTYQSAKNLTDKSDSYYNHQIPYTPLHSGSFSLISDYKGWGLHYSFIYAGKRYNALQNNIRYYEIQPWYTHDIALQKEFKVGTNKFKVSLEANNLLNQYYEVVTNYPMPGRNFKLVLNWNL</sequence>
<keyword evidence="4 10" id="KW-0812">Transmembrane</keyword>
<dbReference type="Pfam" id="PF00593">
    <property type="entry name" value="TonB_dep_Rec_b-barrel"/>
    <property type="match status" value="1"/>
</dbReference>
<keyword evidence="3 10" id="KW-1134">Transmembrane beta strand</keyword>